<dbReference type="RefSeq" id="WP_320183033.1">
    <property type="nucleotide sequence ID" value="NZ_CP138332.1"/>
</dbReference>
<sequence>MKGIDDFDSAKREVLLRGIGHEVLLQTGDSTSRLLPIEKVAEDEYQIRFENEIAFQPETLVNTTRHLLAKARFVNDYIVNVVNCSNGSVTYGFAISGDRRDDIVPCIGREQPRACYIIHIKFQPTGMNTGKHIYLLGGLPFLACVGFIFVRSVKSQRILSNNHASKIFTFGSVVFDAEKQQLIKNDEPIELTGTETRLLLIFALSPNETIERSRLQKEIWEDNGVIVGRSLDMFISKLRKKMKFDPAIKIVVVRGKGYKLETTSKS</sequence>
<feature type="DNA-binding region" description="OmpR/PhoB-type" evidence="2">
    <location>
        <begin position="165"/>
        <end position="262"/>
    </location>
</feature>
<gene>
    <name evidence="5" type="ORF">ACFS7Y_10180</name>
</gene>
<dbReference type="Proteomes" id="UP001597525">
    <property type="component" value="Unassembled WGS sequence"/>
</dbReference>
<evidence type="ECO:0000313" key="6">
    <source>
        <dbReference type="Proteomes" id="UP001597525"/>
    </source>
</evidence>
<dbReference type="SMART" id="SM00862">
    <property type="entry name" value="Trans_reg_C"/>
    <property type="match status" value="1"/>
</dbReference>
<dbReference type="Gene3D" id="1.10.10.10">
    <property type="entry name" value="Winged helix-like DNA-binding domain superfamily/Winged helix DNA-binding domain"/>
    <property type="match status" value="1"/>
</dbReference>
<dbReference type="InterPro" id="IPR001867">
    <property type="entry name" value="OmpR/PhoB-type_DNA-bd"/>
</dbReference>
<dbReference type="SUPFAM" id="SSF46894">
    <property type="entry name" value="C-terminal effector domain of the bipartite response regulators"/>
    <property type="match status" value="1"/>
</dbReference>
<evidence type="ECO:0000256" key="1">
    <source>
        <dbReference type="ARBA" id="ARBA00023125"/>
    </source>
</evidence>
<keyword evidence="1 2" id="KW-0238">DNA-binding</keyword>
<evidence type="ECO:0000313" key="5">
    <source>
        <dbReference type="EMBL" id="MFD2967757.1"/>
    </source>
</evidence>
<feature type="domain" description="OmpR/PhoB-type" evidence="4">
    <location>
        <begin position="165"/>
        <end position="262"/>
    </location>
</feature>
<dbReference type="InterPro" id="IPR016032">
    <property type="entry name" value="Sig_transdc_resp-reg_C-effctor"/>
</dbReference>
<keyword evidence="3" id="KW-1133">Transmembrane helix</keyword>
<keyword evidence="3" id="KW-0472">Membrane</keyword>
<accession>A0ABW6BFT2</accession>
<dbReference type="EMBL" id="JBHUPB010000007">
    <property type="protein sequence ID" value="MFD2967757.1"/>
    <property type="molecule type" value="Genomic_DNA"/>
</dbReference>
<proteinExistence type="predicted"/>
<evidence type="ECO:0000256" key="2">
    <source>
        <dbReference type="PROSITE-ProRule" id="PRU01091"/>
    </source>
</evidence>
<protein>
    <submittedName>
        <fullName evidence="5">Winged helix-turn-helix domain-containing protein</fullName>
    </submittedName>
</protein>
<name>A0ABW6BFT2_9SPHI</name>
<keyword evidence="3" id="KW-0812">Transmembrane</keyword>
<feature type="transmembrane region" description="Helical" evidence="3">
    <location>
        <begin position="132"/>
        <end position="150"/>
    </location>
</feature>
<keyword evidence="6" id="KW-1185">Reference proteome</keyword>
<dbReference type="InterPro" id="IPR036388">
    <property type="entry name" value="WH-like_DNA-bd_sf"/>
</dbReference>
<dbReference type="Pfam" id="PF00486">
    <property type="entry name" value="Trans_reg_C"/>
    <property type="match status" value="1"/>
</dbReference>
<dbReference type="PROSITE" id="PS51755">
    <property type="entry name" value="OMPR_PHOB"/>
    <property type="match status" value="1"/>
</dbReference>
<dbReference type="CDD" id="cd00383">
    <property type="entry name" value="trans_reg_C"/>
    <property type="match status" value="1"/>
</dbReference>
<reference evidence="6" key="1">
    <citation type="journal article" date="2019" name="Int. J. Syst. Evol. Microbiol.">
        <title>The Global Catalogue of Microorganisms (GCM) 10K type strain sequencing project: providing services to taxonomists for standard genome sequencing and annotation.</title>
        <authorList>
            <consortium name="The Broad Institute Genomics Platform"/>
            <consortium name="The Broad Institute Genome Sequencing Center for Infectious Disease"/>
            <person name="Wu L."/>
            <person name="Ma J."/>
        </authorList>
    </citation>
    <scope>NUCLEOTIDE SEQUENCE [LARGE SCALE GENOMIC DNA]</scope>
    <source>
        <strain evidence="6">KCTC 22814</strain>
    </source>
</reference>
<organism evidence="5 6">
    <name type="scientific">Sphingobacterium bambusae</name>
    <dbReference type="NCBI Taxonomy" id="662858"/>
    <lineage>
        <taxon>Bacteria</taxon>
        <taxon>Pseudomonadati</taxon>
        <taxon>Bacteroidota</taxon>
        <taxon>Sphingobacteriia</taxon>
        <taxon>Sphingobacteriales</taxon>
        <taxon>Sphingobacteriaceae</taxon>
        <taxon>Sphingobacterium</taxon>
    </lineage>
</organism>
<comment type="caution">
    <text evidence="5">The sequence shown here is derived from an EMBL/GenBank/DDBJ whole genome shotgun (WGS) entry which is preliminary data.</text>
</comment>
<evidence type="ECO:0000259" key="4">
    <source>
        <dbReference type="PROSITE" id="PS51755"/>
    </source>
</evidence>
<evidence type="ECO:0000256" key="3">
    <source>
        <dbReference type="SAM" id="Phobius"/>
    </source>
</evidence>